<keyword evidence="2" id="KW-1185">Reference proteome</keyword>
<accession>A0A5B7CML3</accession>
<evidence type="ECO:0000313" key="2">
    <source>
        <dbReference type="Proteomes" id="UP000324222"/>
    </source>
</evidence>
<evidence type="ECO:0000313" key="1">
    <source>
        <dbReference type="EMBL" id="MPC08893.1"/>
    </source>
</evidence>
<dbReference type="AlphaFoldDB" id="A0A5B7CML3"/>
<proteinExistence type="predicted"/>
<dbReference type="EMBL" id="VSRR010000047">
    <property type="protein sequence ID" value="MPC08893.1"/>
    <property type="molecule type" value="Genomic_DNA"/>
</dbReference>
<reference evidence="1 2" key="1">
    <citation type="submission" date="2019-05" db="EMBL/GenBank/DDBJ databases">
        <title>Another draft genome of Portunus trituberculatus and its Hox gene families provides insights of decapod evolution.</title>
        <authorList>
            <person name="Jeong J.-H."/>
            <person name="Song I."/>
            <person name="Kim S."/>
            <person name="Choi T."/>
            <person name="Kim D."/>
            <person name="Ryu S."/>
            <person name="Kim W."/>
        </authorList>
    </citation>
    <scope>NUCLEOTIDE SEQUENCE [LARGE SCALE GENOMIC DNA]</scope>
    <source>
        <tissue evidence="1">Muscle</tissue>
    </source>
</reference>
<protein>
    <submittedName>
        <fullName evidence="1">Uncharacterized protein</fullName>
    </submittedName>
</protein>
<name>A0A5B7CML3_PORTR</name>
<organism evidence="1 2">
    <name type="scientific">Portunus trituberculatus</name>
    <name type="common">Swimming crab</name>
    <name type="synonym">Neptunus trituberculatus</name>
    <dbReference type="NCBI Taxonomy" id="210409"/>
    <lineage>
        <taxon>Eukaryota</taxon>
        <taxon>Metazoa</taxon>
        <taxon>Ecdysozoa</taxon>
        <taxon>Arthropoda</taxon>
        <taxon>Crustacea</taxon>
        <taxon>Multicrustacea</taxon>
        <taxon>Malacostraca</taxon>
        <taxon>Eumalacostraca</taxon>
        <taxon>Eucarida</taxon>
        <taxon>Decapoda</taxon>
        <taxon>Pleocyemata</taxon>
        <taxon>Brachyura</taxon>
        <taxon>Eubrachyura</taxon>
        <taxon>Portunoidea</taxon>
        <taxon>Portunidae</taxon>
        <taxon>Portuninae</taxon>
        <taxon>Portunus</taxon>
    </lineage>
</organism>
<comment type="caution">
    <text evidence="1">The sequence shown here is derived from an EMBL/GenBank/DDBJ whole genome shotgun (WGS) entry which is preliminary data.</text>
</comment>
<sequence>MAEGEFCFINDETPMRTPFQNSHQESSNYFKIQIQTSSVSPAWHSALYPTHLPSFNMNYFI</sequence>
<gene>
    <name evidence="1" type="ORF">E2C01_001487</name>
</gene>
<dbReference type="Proteomes" id="UP000324222">
    <property type="component" value="Unassembled WGS sequence"/>
</dbReference>